<proteinExistence type="inferred from homology"/>
<evidence type="ECO:0000256" key="4">
    <source>
        <dbReference type="ARBA" id="ARBA00022692"/>
    </source>
</evidence>
<dbReference type="InterPro" id="IPR005829">
    <property type="entry name" value="Sugar_transporter_CS"/>
</dbReference>
<dbReference type="PANTHER" id="PTHR23503:SF8">
    <property type="entry name" value="FACILITATED GLUCOSE TRANSPORTER PROTEIN 1"/>
    <property type="match status" value="1"/>
</dbReference>
<evidence type="ECO:0000256" key="3">
    <source>
        <dbReference type="ARBA" id="ARBA00022475"/>
    </source>
</evidence>
<keyword evidence="5 9" id="KW-1133">Transmembrane helix</keyword>
<feature type="transmembrane region" description="Helical" evidence="9">
    <location>
        <begin position="436"/>
        <end position="456"/>
    </location>
</feature>
<evidence type="ECO:0000256" key="9">
    <source>
        <dbReference type="SAM" id="Phobius"/>
    </source>
</evidence>
<dbReference type="GO" id="GO:0005353">
    <property type="term" value="F:fructose transmembrane transporter activity"/>
    <property type="evidence" value="ECO:0007669"/>
    <property type="project" value="UniProtKB-ARBA"/>
</dbReference>
<dbReference type="InterPro" id="IPR005828">
    <property type="entry name" value="MFS_sugar_transport-like"/>
</dbReference>
<feature type="transmembrane region" description="Helical" evidence="9">
    <location>
        <begin position="154"/>
        <end position="177"/>
    </location>
</feature>
<keyword evidence="2 7" id="KW-0813">Transport</keyword>
<feature type="transmembrane region" description="Helical" evidence="9">
    <location>
        <begin position="94"/>
        <end position="115"/>
    </location>
</feature>
<dbReference type="InterPro" id="IPR003663">
    <property type="entry name" value="Sugar/inositol_transpt"/>
</dbReference>
<feature type="transmembrane region" description="Helical" evidence="9">
    <location>
        <begin position="62"/>
        <end position="85"/>
    </location>
</feature>
<dbReference type="InterPro" id="IPR045263">
    <property type="entry name" value="GLUT"/>
</dbReference>
<protein>
    <submittedName>
        <fullName evidence="12">MFS domain-containing protein</fullName>
    </submittedName>
</protein>
<dbReference type="PROSITE" id="PS50850">
    <property type="entry name" value="MFS"/>
    <property type="match status" value="1"/>
</dbReference>
<accession>A0AA85KDD6</accession>
<evidence type="ECO:0000256" key="1">
    <source>
        <dbReference type="ARBA" id="ARBA00004651"/>
    </source>
</evidence>
<feature type="transmembrane region" description="Helical" evidence="9">
    <location>
        <begin position="12"/>
        <end position="32"/>
    </location>
</feature>
<dbReference type="NCBIfam" id="TIGR00879">
    <property type="entry name" value="SP"/>
    <property type="match status" value="1"/>
</dbReference>
<evidence type="ECO:0000256" key="5">
    <source>
        <dbReference type="ARBA" id="ARBA00022989"/>
    </source>
</evidence>
<evidence type="ECO:0000256" key="8">
    <source>
        <dbReference type="SAM" id="MobiDB-lite"/>
    </source>
</evidence>
<dbReference type="PROSITE" id="PS00217">
    <property type="entry name" value="SUGAR_TRANSPORT_2"/>
    <property type="match status" value="1"/>
</dbReference>
<dbReference type="WBParaSite" id="TREG1_75470.2">
    <property type="protein sequence ID" value="TREG1_75470.2"/>
    <property type="gene ID" value="TREG1_75470"/>
</dbReference>
<evidence type="ECO:0000256" key="7">
    <source>
        <dbReference type="RuleBase" id="RU003346"/>
    </source>
</evidence>
<organism evidence="11 12">
    <name type="scientific">Trichobilharzia regenti</name>
    <name type="common">Nasal bird schistosome</name>
    <dbReference type="NCBI Taxonomy" id="157069"/>
    <lineage>
        <taxon>Eukaryota</taxon>
        <taxon>Metazoa</taxon>
        <taxon>Spiralia</taxon>
        <taxon>Lophotrochozoa</taxon>
        <taxon>Platyhelminthes</taxon>
        <taxon>Trematoda</taxon>
        <taxon>Digenea</taxon>
        <taxon>Strigeidida</taxon>
        <taxon>Schistosomatoidea</taxon>
        <taxon>Schistosomatidae</taxon>
        <taxon>Trichobilharzia</taxon>
    </lineage>
</organism>
<evidence type="ECO:0000313" key="12">
    <source>
        <dbReference type="WBParaSite" id="TREG1_75470.2"/>
    </source>
</evidence>
<dbReference type="PRINTS" id="PR00171">
    <property type="entry name" value="SUGRTRNSPORT"/>
</dbReference>
<sequence>MGFIANNGLTGSLFWTVLITCLGSSFLIGYNLGVLNLPRRNIEAYFNETVVPNTPELDSNFFYTHTSTIFVVAAAIGAFSCGWVADGFGRRNGLILNNIIGIIGGVIVGPCVLVKQPVLLFVGRFVIGINSGITIGIASLYLTEVAPRDLRGGIGACHQLAVTIGIAFSYFITFSFLLNTENLWPLAVALGALPAATSLVTLPFCPESPRFLYMKRNNESAARKAFLRLNTKENVDTFIGELREELEVAKNQPVFKFTQLFTQRDLRMPVLIACLIQVLQQLSGINAVIAYSSLMLELAGINDDYLQYCVFAIGVLNVIVTVISLPLLERAGRRTLLLWPTVSLALSLLLLTIFVNLAVSGPEQYRTAMGIVSCVLILVYICSFALGLGPVPALIVSEIFRQGPRAAAYSLSQSIQWLSNLIVLCSYTVIQRKIGGYSFLPFLVIVVICWIFFFLFMPETKNRTFDEVARDLAFGNIVAFKRTTALEDRNLTIFTKQGNTASNADGPASESLLYSRNTNNNDKGVSRSKDVVSPNPE</sequence>
<reference evidence="12" key="2">
    <citation type="submission" date="2023-11" db="UniProtKB">
        <authorList>
            <consortium name="WormBaseParasite"/>
        </authorList>
    </citation>
    <scope>IDENTIFICATION</scope>
</reference>
<dbReference type="InterPro" id="IPR020846">
    <property type="entry name" value="MFS_dom"/>
</dbReference>
<evidence type="ECO:0000259" key="10">
    <source>
        <dbReference type="PROSITE" id="PS50850"/>
    </source>
</evidence>
<dbReference type="AlphaFoldDB" id="A0AA85KDD6"/>
<evidence type="ECO:0000256" key="6">
    <source>
        <dbReference type="ARBA" id="ARBA00023136"/>
    </source>
</evidence>
<keyword evidence="4 9" id="KW-0812">Transmembrane</keyword>
<feature type="transmembrane region" description="Helical" evidence="9">
    <location>
        <begin position="183"/>
        <end position="205"/>
    </location>
</feature>
<comment type="similarity">
    <text evidence="7">Belongs to the major facilitator superfamily. Sugar transporter (TC 2.A.1.1) family.</text>
</comment>
<dbReference type="SUPFAM" id="SSF103473">
    <property type="entry name" value="MFS general substrate transporter"/>
    <property type="match status" value="1"/>
</dbReference>
<dbReference type="PROSITE" id="PS00216">
    <property type="entry name" value="SUGAR_TRANSPORT_1"/>
    <property type="match status" value="1"/>
</dbReference>
<keyword evidence="11" id="KW-1185">Reference proteome</keyword>
<feature type="transmembrane region" description="Helical" evidence="9">
    <location>
        <begin position="270"/>
        <end position="293"/>
    </location>
</feature>
<feature type="transmembrane region" description="Helical" evidence="9">
    <location>
        <begin position="337"/>
        <end position="358"/>
    </location>
</feature>
<dbReference type="GO" id="GO:0005886">
    <property type="term" value="C:plasma membrane"/>
    <property type="evidence" value="ECO:0007669"/>
    <property type="project" value="UniProtKB-SubCell"/>
</dbReference>
<feature type="transmembrane region" description="Helical" evidence="9">
    <location>
        <begin position="121"/>
        <end position="142"/>
    </location>
</feature>
<dbReference type="Pfam" id="PF00083">
    <property type="entry name" value="Sugar_tr"/>
    <property type="match status" value="1"/>
</dbReference>
<dbReference type="InterPro" id="IPR036259">
    <property type="entry name" value="MFS_trans_sf"/>
</dbReference>
<keyword evidence="6 9" id="KW-0472">Membrane</keyword>
<dbReference type="Gene3D" id="1.20.1250.20">
    <property type="entry name" value="MFS general substrate transporter like domains"/>
    <property type="match status" value="1"/>
</dbReference>
<keyword evidence="3" id="KW-1003">Cell membrane</keyword>
<comment type="subcellular location">
    <subcellularLocation>
        <location evidence="1">Cell membrane</location>
        <topology evidence="1">Multi-pass membrane protein</topology>
    </subcellularLocation>
</comment>
<feature type="domain" description="Major facilitator superfamily (MFS) profile" evidence="10">
    <location>
        <begin position="17"/>
        <end position="461"/>
    </location>
</feature>
<dbReference type="PANTHER" id="PTHR23503">
    <property type="entry name" value="SOLUTE CARRIER FAMILY 2"/>
    <property type="match status" value="1"/>
</dbReference>
<evidence type="ECO:0000313" key="11">
    <source>
        <dbReference type="Proteomes" id="UP000050795"/>
    </source>
</evidence>
<feature type="transmembrane region" description="Helical" evidence="9">
    <location>
        <begin position="370"/>
        <end position="396"/>
    </location>
</feature>
<dbReference type="FunFam" id="1.20.1250.20:FF:001511">
    <property type="entry name" value="Solute carrier family 2, facilitated glucose transporter member 5"/>
    <property type="match status" value="1"/>
</dbReference>
<feature type="transmembrane region" description="Helical" evidence="9">
    <location>
        <begin position="305"/>
        <end position="325"/>
    </location>
</feature>
<evidence type="ECO:0000256" key="2">
    <source>
        <dbReference type="ARBA" id="ARBA00022448"/>
    </source>
</evidence>
<dbReference type="Proteomes" id="UP000050795">
    <property type="component" value="Unassembled WGS sequence"/>
</dbReference>
<reference evidence="11" key="1">
    <citation type="submission" date="2022-06" db="EMBL/GenBank/DDBJ databases">
        <authorList>
            <person name="Berger JAMES D."/>
            <person name="Berger JAMES D."/>
        </authorList>
    </citation>
    <scope>NUCLEOTIDE SEQUENCE [LARGE SCALE GENOMIC DNA]</scope>
</reference>
<feature type="transmembrane region" description="Helical" evidence="9">
    <location>
        <begin position="408"/>
        <end position="430"/>
    </location>
</feature>
<feature type="region of interest" description="Disordered" evidence="8">
    <location>
        <begin position="517"/>
        <end position="537"/>
    </location>
</feature>
<dbReference type="GO" id="GO:1990539">
    <property type="term" value="P:fructose import across plasma membrane"/>
    <property type="evidence" value="ECO:0007669"/>
    <property type="project" value="UniProtKB-ARBA"/>
</dbReference>
<name>A0AA85KDD6_TRIRE</name>